<protein>
    <submittedName>
        <fullName evidence="2">Uncharacterized protein</fullName>
    </submittedName>
</protein>
<dbReference type="Proteomes" id="UP000186777">
    <property type="component" value="Unassembled WGS sequence"/>
</dbReference>
<keyword evidence="1" id="KW-1133">Transmembrane helix</keyword>
<keyword evidence="1" id="KW-0812">Transmembrane</keyword>
<keyword evidence="1" id="KW-0472">Membrane</keyword>
<reference evidence="2 3" key="1">
    <citation type="journal article" date="2016" name="Nat. Biotechnol.">
        <title>Measurement of bacterial replication rates in microbial communities.</title>
        <authorList>
            <person name="Brown C.T."/>
            <person name="Olm M.R."/>
            <person name="Thomas B.C."/>
            <person name="Banfield J.F."/>
        </authorList>
    </citation>
    <scope>NUCLEOTIDE SEQUENCE [LARGE SCALE GENOMIC DNA]</scope>
    <source>
        <strain evidence="2">46_33</strain>
    </source>
</reference>
<name>A0A1Q6RAL0_9FIRM</name>
<gene>
    <name evidence="2" type="ORF">BHW43_00550</name>
</gene>
<feature type="transmembrane region" description="Helical" evidence="1">
    <location>
        <begin position="18"/>
        <end position="35"/>
    </location>
</feature>
<feature type="transmembrane region" description="Helical" evidence="1">
    <location>
        <begin position="84"/>
        <end position="101"/>
    </location>
</feature>
<feature type="transmembrane region" description="Helical" evidence="1">
    <location>
        <begin position="107"/>
        <end position="128"/>
    </location>
</feature>
<organism evidence="2 3">
    <name type="scientific">Phascolarctobacterium succinatutens</name>
    <dbReference type="NCBI Taxonomy" id="626940"/>
    <lineage>
        <taxon>Bacteria</taxon>
        <taxon>Bacillati</taxon>
        <taxon>Bacillota</taxon>
        <taxon>Negativicutes</taxon>
        <taxon>Acidaminococcales</taxon>
        <taxon>Acidaminococcaceae</taxon>
        <taxon>Phascolarctobacterium</taxon>
    </lineage>
</organism>
<dbReference type="EMBL" id="MNTG01000001">
    <property type="protein sequence ID" value="OLA39418.1"/>
    <property type="molecule type" value="Genomic_DNA"/>
</dbReference>
<comment type="caution">
    <text evidence="2">The sequence shown here is derived from an EMBL/GenBank/DDBJ whole genome shotgun (WGS) entry which is preliminary data.</text>
</comment>
<accession>A0A1Q6RAL0</accession>
<dbReference type="RefSeq" id="WP_299824166.1">
    <property type="nucleotide sequence ID" value="NZ_CATZLJ010000002.1"/>
</dbReference>
<evidence type="ECO:0000313" key="3">
    <source>
        <dbReference type="Proteomes" id="UP000186777"/>
    </source>
</evidence>
<feature type="transmembrane region" description="Helical" evidence="1">
    <location>
        <begin position="41"/>
        <end position="63"/>
    </location>
</feature>
<dbReference type="STRING" id="626940.BHW43_00550"/>
<evidence type="ECO:0000256" key="1">
    <source>
        <dbReference type="SAM" id="Phobius"/>
    </source>
</evidence>
<evidence type="ECO:0000313" key="2">
    <source>
        <dbReference type="EMBL" id="OLA39418.1"/>
    </source>
</evidence>
<sequence length="135" mass="15104">MKSNFDLTPIARNGANAFVARICMCALLVAVPLWLWQRSAFAHGVLCGVLAGTIDLSILFLGIKKSLPYVEMPKQGLKIMKRFRWARLAAAAAFIITMLRMKLAVHGAFGGFLLIHIFFILNLLFIAYQHQNERA</sequence>
<proteinExistence type="predicted"/>
<dbReference type="AlphaFoldDB" id="A0A1Q6RAL0"/>